<proteinExistence type="inferred from homology"/>
<feature type="domain" description="Peptidase M20 dimerisation" evidence="7">
    <location>
        <begin position="233"/>
        <end position="334"/>
    </location>
</feature>
<evidence type="ECO:0000256" key="6">
    <source>
        <dbReference type="ARBA" id="ARBA00023211"/>
    </source>
</evidence>
<keyword evidence="4" id="KW-0479">Metal-binding</keyword>
<accession>A0A1H3BAI1</accession>
<dbReference type="CDD" id="cd03884">
    <property type="entry name" value="M20_bAS"/>
    <property type="match status" value="1"/>
</dbReference>
<comment type="caution">
    <text evidence="8">The sequence shown here is derived from an EMBL/GenBank/DDBJ whole genome shotgun (WGS) entry which is preliminary data.</text>
</comment>
<evidence type="ECO:0000256" key="2">
    <source>
        <dbReference type="ARBA" id="ARBA00006153"/>
    </source>
</evidence>
<dbReference type="SUPFAM" id="SSF55031">
    <property type="entry name" value="Bacterial exopeptidase dimerisation domain"/>
    <property type="match status" value="1"/>
</dbReference>
<keyword evidence="5" id="KW-0378">Hydrolase</keyword>
<gene>
    <name evidence="8" type="ORF">SAMN04488081_0362</name>
</gene>
<dbReference type="NCBIfam" id="NF006771">
    <property type="entry name" value="PRK09290.1-5"/>
    <property type="match status" value="1"/>
</dbReference>
<dbReference type="InterPro" id="IPR010158">
    <property type="entry name" value="Amidase_Cbmase"/>
</dbReference>
<dbReference type="PANTHER" id="PTHR32494">
    <property type="entry name" value="ALLANTOATE DEIMINASE-RELATED"/>
    <property type="match status" value="1"/>
</dbReference>
<dbReference type="NCBIfam" id="TIGR01879">
    <property type="entry name" value="hydantase"/>
    <property type="match status" value="1"/>
</dbReference>
<evidence type="ECO:0000256" key="3">
    <source>
        <dbReference type="ARBA" id="ARBA00011738"/>
    </source>
</evidence>
<keyword evidence="6" id="KW-0464">Manganese</keyword>
<evidence type="ECO:0000256" key="1">
    <source>
        <dbReference type="ARBA" id="ARBA00001936"/>
    </source>
</evidence>
<name>A0A1H3BAI1_9BACI</name>
<dbReference type="Gene3D" id="3.30.70.360">
    <property type="match status" value="1"/>
</dbReference>
<dbReference type="Pfam" id="PF07687">
    <property type="entry name" value="M20_dimer"/>
    <property type="match status" value="1"/>
</dbReference>
<evidence type="ECO:0000256" key="4">
    <source>
        <dbReference type="ARBA" id="ARBA00022723"/>
    </source>
</evidence>
<dbReference type="PANTHER" id="PTHR32494:SF19">
    <property type="entry name" value="ALLANTOATE DEIMINASE-RELATED"/>
    <property type="match status" value="1"/>
</dbReference>
<evidence type="ECO:0000313" key="8">
    <source>
        <dbReference type="EMBL" id="SDX38785.1"/>
    </source>
</evidence>
<evidence type="ECO:0000313" key="9">
    <source>
        <dbReference type="Proteomes" id="UP000198647"/>
    </source>
</evidence>
<sequence length="428" mass="46485">MQENELYSNLMNDYNSEFDRNGVSGQRVATRLHKLSEIGRTGDGGSFRLGFSGEEQEAKKLLKSWMREAGLTVSEDEAGNVFGRMRGRSEPSSVLMSGSHLDSVPNGGHFDGPVGVISSLEIVEAWNASGFLPDFDYEVVVFSDEEGSRFQSGLTGSRAMTGKVDMDIQKGLKDSEGAAFSEVIHEVGLSASTFAEAANHNKNIKEYVEIHIEQGKVLEKENLPVGIVSGIAGPCWLSVTFTGHAGHAGNTPMTDRRDPLVAAGAFVSSIPDMPGEVSESAVATVGKLEVRPNGANVIPGTVELIVDIRDIRKEDRDVLTDRIIEEAETLAEKHDVDVEYQQNFEVSPVPVPAETKEFLRSAVNDEGIRAVEIPSGAGHDALVIGHRYPVAMLFIRNKDGISHTPEEWAGLNDIVQGIHVLKTYLEKK</sequence>
<reference evidence="8 9" key="1">
    <citation type="submission" date="2016-10" db="EMBL/GenBank/DDBJ databases">
        <authorList>
            <person name="Varghese N."/>
            <person name="Submissions S."/>
        </authorList>
    </citation>
    <scope>NUCLEOTIDE SEQUENCE [LARGE SCALE GENOMIC DNA]</scope>
    <source>
        <strain evidence="8 9">DSM 20748</strain>
    </source>
</reference>
<dbReference type="Proteomes" id="UP000198647">
    <property type="component" value="Unassembled WGS sequence"/>
</dbReference>
<dbReference type="Gene3D" id="3.40.630.10">
    <property type="entry name" value="Zn peptidases"/>
    <property type="match status" value="1"/>
</dbReference>
<organism evidence="8 9">
    <name type="scientific">Salimicrobium album</name>
    <dbReference type="NCBI Taxonomy" id="50717"/>
    <lineage>
        <taxon>Bacteria</taxon>
        <taxon>Bacillati</taxon>
        <taxon>Bacillota</taxon>
        <taxon>Bacilli</taxon>
        <taxon>Bacillales</taxon>
        <taxon>Bacillaceae</taxon>
        <taxon>Salimicrobium</taxon>
    </lineage>
</organism>
<comment type="similarity">
    <text evidence="2">Belongs to the peptidase M20 family.</text>
</comment>
<dbReference type="RefSeq" id="WP_093105133.1">
    <property type="nucleotide sequence ID" value="NZ_FNOS01000001.1"/>
</dbReference>
<dbReference type="PIRSF" id="PIRSF001235">
    <property type="entry name" value="Amidase_carbamoylase"/>
    <property type="match status" value="1"/>
</dbReference>
<dbReference type="InterPro" id="IPR011650">
    <property type="entry name" value="Peptidase_M20_dimer"/>
</dbReference>
<keyword evidence="9" id="KW-1185">Reference proteome</keyword>
<protein>
    <submittedName>
        <fullName evidence="8">Allantoate deiminase</fullName>
    </submittedName>
</protein>
<comment type="cofactor">
    <cofactor evidence="1">
        <name>Mn(2+)</name>
        <dbReference type="ChEBI" id="CHEBI:29035"/>
    </cofactor>
</comment>
<comment type="subunit">
    <text evidence="3">Homodimer.</text>
</comment>
<evidence type="ECO:0000259" key="7">
    <source>
        <dbReference type="Pfam" id="PF07687"/>
    </source>
</evidence>
<dbReference type="InterPro" id="IPR036264">
    <property type="entry name" value="Bact_exopeptidase_dim_dom"/>
</dbReference>
<evidence type="ECO:0000256" key="5">
    <source>
        <dbReference type="ARBA" id="ARBA00022801"/>
    </source>
</evidence>
<dbReference type="EMBL" id="FNOS01000001">
    <property type="protein sequence ID" value="SDX38785.1"/>
    <property type="molecule type" value="Genomic_DNA"/>
</dbReference>
<dbReference type="Pfam" id="PF01546">
    <property type="entry name" value="Peptidase_M20"/>
    <property type="match status" value="1"/>
</dbReference>
<dbReference type="InterPro" id="IPR002933">
    <property type="entry name" value="Peptidase_M20"/>
</dbReference>
<dbReference type="SUPFAM" id="SSF53187">
    <property type="entry name" value="Zn-dependent exopeptidases"/>
    <property type="match status" value="1"/>
</dbReference>